<evidence type="ECO:0000313" key="6">
    <source>
        <dbReference type="EMBL" id="ADQ80658.1"/>
    </source>
</evidence>
<name>E4T7G4_PALPW</name>
<evidence type="ECO:0000313" key="7">
    <source>
        <dbReference type="Proteomes" id="UP000008718"/>
    </source>
</evidence>
<dbReference type="CDD" id="cd02966">
    <property type="entry name" value="TlpA_like_family"/>
    <property type="match status" value="1"/>
</dbReference>
<dbReference type="PROSITE" id="PS51352">
    <property type="entry name" value="THIOREDOXIN_2"/>
    <property type="match status" value="1"/>
</dbReference>
<dbReference type="GO" id="GO:0016491">
    <property type="term" value="F:oxidoreductase activity"/>
    <property type="evidence" value="ECO:0007669"/>
    <property type="project" value="InterPro"/>
</dbReference>
<protein>
    <submittedName>
        <fullName evidence="6">Alkyl hydroperoxide reductase/ Thiol specific antioxidant/ Mal allergen</fullName>
    </submittedName>
</protein>
<dbReference type="EMBL" id="CP002345">
    <property type="protein sequence ID" value="ADQ80658.1"/>
    <property type="molecule type" value="Genomic_DNA"/>
</dbReference>
<reference key="1">
    <citation type="submission" date="2010-11" db="EMBL/GenBank/DDBJ databases">
        <title>The complete genome of Paludibacter propionicigenes DSM 17365.</title>
        <authorList>
            <consortium name="US DOE Joint Genome Institute (JGI-PGF)"/>
            <person name="Lucas S."/>
            <person name="Copeland A."/>
            <person name="Lapidus A."/>
            <person name="Bruce D."/>
            <person name="Goodwin L."/>
            <person name="Pitluck S."/>
            <person name="Kyrpides N."/>
            <person name="Mavromatis K."/>
            <person name="Ivanova N."/>
            <person name="Munk A.C."/>
            <person name="Brettin T."/>
            <person name="Detter J.C."/>
            <person name="Han C."/>
            <person name="Tapia R."/>
            <person name="Land M."/>
            <person name="Hauser L."/>
            <person name="Markowitz V."/>
            <person name="Cheng J.-F."/>
            <person name="Hugenholtz P."/>
            <person name="Woyke T."/>
            <person name="Wu D."/>
            <person name="Gronow S."/>
            <person name="Wellnitz S."/>
            <person name="Brambilla E."/>
            <person name="Klenk H.-P."/>
            <person name="Eisen J.A."/>
        </authorList>
    </citation>
    <scope>NUCLEOTIDE SEQUENCE</scope>
    <source>
        <strain>WB4</strain>
    </source>
</reference>
<keyword evidence="2" id="KW-0201">Cytochrome c-type biogenesis</keyword>
<dbReference type="GO" id="GO:0030313">
    <property type="term" value="C:cell envelope"/>
    <property type="evidence" value="ECO:0007669"/>
    <property type="project" value="UniProtKB-SubCell"/>
</dbReference>
<dbReference type="SUPFAM" id="SSF52833">
    <property type="entry name" value="Thioredoxin-like"/>
    <property type="match status" value="1"/>
</dbReference>
<dbReference type="eggNOG" id="COG0526">
    <property type="taxonomic scope" value="Bacteria"/>
</dbReference>
<evidence type="ECO:0000256" key="3">
    <source>
        <dbReference type="ARBA" id="ARBA00023157"/>
    </source>
</evidence>
<comment type="subcellular location">
    <subcellularLocation>
        <location evidence="1">Cell envelope</location>
    </subcellularLocation>
</comment>
<dbReference type="InterPro" id="IPR036249">
    <property type="entry name" value="Thioredoxin-like_sf"/>
</dbReference>
<dbReference type="STRING" id="694427.Palpr_2526"/>
<dbReference type="HOGENOM" id="CLU_042529_11_4_10"/>
<dbReference type="Pfam" id="PF00578">
    <property type="entry name" value="AhpC-TSA"/>
    <property type="match status" value="1"/>
</dbReference>
<reference evidence="6 7" key="2">
    <citation type="journal article" date="2011" name="Stand. Genomic Sci.">
        <title>Complete genome sequence of Paludibacter propionicigenes type strain (WB4).</title>
        <authorList>
            <person name="Gronow S."/>
            <person name="Munk C."/>
            <person name="Lapidus A."/>
            <person name="Nolan M."/>
            <person name="Lucas S."/>
            <person name="Hammon N."/>
            <person name="Deshpande S."/>
            <person name="Cheng J.F."/>
            <person name="Tapia R."/>
            <person name="Han C."/>
            <person name="Goodwin L."/>
            <person name="Pitluck S."/>
            <person name="Liolios K."/>
            <person name="Ivanova N."/>
            <person name="Mavromatis K."/>
            <person name="Mikhailova N."/>
            <person name="Pati A."/>
            <person name="Chen A."/>
            <person name="Palaniappan K."/>
            <person name="Land M."/>
            <person name="Hauser L."/>
            <person name="Chang Y.J."/>
            <person name="Jeffries C.D."/>
            <person name="Brambilla E."/>
            <person name="Rohde M."/>
            <person name="Goker M."/>
            <person name="Detter J.C."/>
            <person name="Woyke T."/>
            <person name="Bristow J."/>
            <person name="Eisen J.A."/>
            <person name="Markowitz V."/>
            <person name="Hugenholtz P."/>
            <person name="Kyrpides N.C."/>
            <person name="Klenk H.P."/>
        </authorList>
    </citation>
    <scope>NUCLEOTIDE SEQUENCE [LARGE SCALE GENOMIC DNA]</scope>
    <source>
        <strain evidence="7">DSM 17365 / JCM 13257 / WB4</strain>
    </source>
</reference>
<evidence type="ECO:0000256" key="1">
    <source>
        <dbReference type="ARBA" id="ARBA00004196"/>
    </source>
</evidence>
<dbReference type="InterPro" id="IPR013766">
    <property type="entry name" value="Thioredoxin_domain"/>
</dbReference>
<feature type="domain" description="Thioredoxin" evidence="5">
    <location>
        <begin position="46"/>
        <end position="186"/>
    </location>
</feature>
<dbReference type="GO" id="GO:0016209">
    <property type="term" value="F:antioxidant activity"/>
    <property type="evidence" value="ECO:0007669"/>
    <property type="project" value="InterPro"/>
</dbReference>
<dbReference type="GO" id="GO:0017004">
    <property type="term" value="P:cytochrome complex assembly"/>
    <property type="evidence" value="ECO:0007669"/>
    <property type="project" value="UniProtKB-KW"/>
</dbReference>
<dbReference type="RefSeq" id="WP_013446027.1">
    <property type="nucleotide sequence ID" value="NC_014734.1"/>
</dbReference>
<dbReference type="AlphaFoldDB" id="E4T7G4"/>
<keyword evidence="3" id="KW-1015">Disulfide bond</keyword>
<dbReference type="PROSITE" id="PS00194">
    <property type="entry name" value="THIOREDOXIN_1"/>
    <property type="match status" value="1"/>
</dbReference>
<dbReference type="PANTHER" id="PTHR42852:SF6">
    <property type="entry name" value="THIOL:DISULFIDE INTERCHANGE PROTEIN DSBE"/>
    <property type="match status" value="1"/>
</dbReference>
<sequence>MLINSTLKDGFDAIGTEKIYNTLSSDIKKTPLAESVIKRILEVKRTQVGIDAPDFTQKDANGKPVKLSDFKGKYVLVDFWASWCAPCRRENPNVRVAYDKYKSKGFEILGVSLDKEDARAAWLKAIADDKLTWTQVSDLKGWSNEAAVLYSVKAIPTNFLIDPQGKIIAKDLRGENLQQKLKEIFK</sequence>
<dbReference type="InterPro" id="IPR000866">
    <property type="entry name" value="AhpC/TSA"/>
</dbReference>
<dbReference type="KEGG" id="ppn:Palpr_2526"/>
<dbReference type="PANTHER" id="PTHR42852">
    <property type="entry name" value="THIOL:DISULFIDE INTERCHANGE PROTEIN DSBE"/>
    <property type="match status" value="1"/>
</dbReference>
<evidence type="ECO:0000256" key="2">
    <source>
        <dbReference type="ARBA" id="ARBA00022748"/>
    </source>
</evidence>
<dbReference type="InterPro" id="IPR050553">
    <property type="entry name" value="Thioredoxin_ResA/DsbE_sf"/>
</dbReference>
<organism evidence="6 7">
    <name type="scientific">Paludibacter propionicigenes (strain DSM 17365 / JCM 13257 / WB4)</name>
    <dbReference type="NCBI Taxonomy" id="694427"/>
    <lineage>
        <taxon>Bacteria</taxon>
        <taxon>Pseudomonadati</taxon>
        <taxon>Bacteroidota</taxon>
        <taxon>Bacteroidia</taxon>
        <taxon>Bacteroidales</taxon>
        <taxon>Paludibacteraceae</taxon>
        <taxon>Paludibacter</taxon>
    </lineage>
</organism>
<dbReference type="Proteomes" id="UP000008718">
    <property type="component" value="Chromosome"/>
</dbReference>
<evidence type="ECO:0000259" key="5">
    <source>
        <dbReference type="PROSITE" id="PS51352"/>
    </source>
</evidence>
<evidence type="ECO:0000256" key="4">
    <source>
        <dbReference type="ARBA" id="ARBA00023284"/>
    </source>
</evidence>
<dbReference type="Gene3D" id="3.40.30.10">
    <property type="entry name" value="Glutaredoxin"/>
    <property type="match status" value="1"/>
</dbReference>
<dbReference type="InterPro" id="IPR017937">
    <property type="entry name" value="Thioredoxin_CS"/>
</dbReference>
<keyword evidence="4" id="KW-0676">Redox-active center</keyword>
<proteinExistence type="predicted"/>
<gene>
    <name evidence="6" type="ordered locus">Palpr_2526</name>
</gene>
<accession>E4T7G4</accession>
<keyword evidence="7" id="KW-1185">Reference proteome</keyword>